<keyword evidence="2" id="KW-1185">Reference proteome</keyword>
<evidence type="ECO:0000313" key="1">
    <source>
        <dbReference type="EMBL" id="PON64707.1"/>
    </source>
</evidence>
<comment type="caution">
    <text evidence="1">The sequence shown here is derived from an EMBL/GenBank/DDBJ whole genome shotgun (WGS) entry which is preliminary data.</text>
</comment>
<organism evidence="1 2">
    <name type="scientific">Parasponia andersonii</name>
    <name type="common">Sponia andersonii</name>
    <dbReference type="NCBI Taxonomy" id="3476"/>
    <lineage>
        <taxon>Eukaryota</taxon>
        <taxon>Viridiplantae</taxon>
        <taxon>Streptophyta</taxon>
        <taxon>Embryophyta</taxon>
        <taxon>Tracheophyta</taxon>
        <taxon>Spermatophyta</taxon>
        <taxon>Magnoliopsida</taxon>
        <taxon>eudicotyledons</taxon>
        <taxon>Gunneridae</taxon>
        <taxon>Pentapetalae</taxon>
        <taxon>rosids</taxon>
        <taxon>fabids</taxon>
        <taxon>Rosales</taxon>
        <taxon>Cannabaceae</taxon>
        <taxon>Parasponia</taxon>
    </lineage>
</organism>
<dbReference type="Proteomes" id="UP000237105">
    <property type="component" value="Unassembled WGS sequence"/>
</dbReference>
<name>A0A2P5CUG7_PARAD</name>
<accession>A0A2P5CUG7</accession>
<proteinExistence type="predicted"/>
<dbReference type="AlphaFoldDB" id="A0A2P5CUG7"/>
<gene>
    <name evidence="1" type="ORF">PanWU01x14_121820</name>
</gene>
<evidence type="ECO:0000313" key="2">
    <source>
        <dbReference type="Proteomes" id="UP000237105"/>
    </source>
</evidence>
<protein>
    <submittedName>
        <fullName evidence="1">Uncharacterized protein</fullName>
    </submittedName>
</protein>
<reference evidence="2" key="1">
    <citation type="submission" date="2016-06" db="EMBL/GenBank/DDBJ databases">
        <title>Parallel loss of symbiosis genes in relatives of nitrogen-fixing non-legume Parasponia.</title>
        <authorList>
            <person name="Van Velzen R."/>
            <person name="Holmer R."/>
            <person name="Bu F."/>
            <person name="Rutten L."/>
            <person name="Van Zeijl A."/>
            <person name="Liu W."/>
            <person name="Santuari L."/>
            <person name="Cao Q."/>
            <person name="Sharma T."/>
            <person name="Shen D."/>
            <person name="Roswanjaya Y."/>
            <person name="Wardhani T."/>
            <person name="Kalhor M.S."/>
            <person name="Jansen J."/>
            <person name="Van den Hoogen J."/>
            <person name="Gungor B."/>
            <person name="Hartog M."/>
            <person name="Hontelez J."/>
            <person name="Verver J."/>
            <person name="Yang W.-C."/>
            <person name="Schijlen E."/>
            <person name="Repin R."/>
            <person name="Schilthuizen M."/>
            <person name="Schranz E."/>
            <person name="Heidstra R."/>
            <person name="Miyata K."/>
            <person name="Fedorova E."/>
            <person name="Kohlen W."/>
            <person name="Bisseling T."/>
            <person name="Smit S."/>
            <person name="Geurts R."/>
        </authorList>
    </citation>
    <scope>NUCLEOTIDE SEQUENCE [LARGE SCALE GENOMIC DNA]</scope>
    <source>
        <strain evidence="2">cv. WU1-14</strain>
    </source>
</reference>
<dbReference type="EMBL" id="JXTB01000093">
    <property type="protein sequence ID" value="PON64707.1"/>
    <property type="molecule type" value="Genomic_DNA"/>
</dbReference>
<sequence>MLEEALNLLPEELKKPIKLLQELRGLPWSQLWLTVFCCNRSTVEEILTPRASELWSKIHGCRSHHNQQV</sequence>